<accession>A1ZPL1</accession>
<protein>
    <submittedName>
        <fullName evidence="1">Uncharacterized protein</fullName>
    </submittedName>
</protein>
<dbReference type="eggNOG" id="ENOG5032U0I">
    <property type="taxonomic scope" value="Bacteria"/>
</dbReference>
<proteinExistence type="predicted"/>
<reference evidence="1 2" key="1">
    <citation type="submission" date="2007-01" db="EMBL/GenBank/DDBJ databases">
        <authorList>
            <person name="Haygood M."/>
            <person name="Podell S."/>
            <person name="Anderson C."/>
            <person name="Hopkinson B."/>
            <person name="Roe K."/>
            <person name="Barbeau K."/>
            <person name="Gaasterland T."/>
            <person name="Ferriera S."/>
            <person name="Johnson J."/>
            <person name="Kravitz S."/>
            <person name="Beeson K."/>
            <person name="Sutton G."/>
            <person name="Rogers Y.-H."/>
            <person name="Friedman R."/>
            <person name="Frazier M."/>
            <person name="Venter J.C."/>
        </authorList>
    </citation>
    <scope>NUCLEOTIDE SEQUENCE [LARGE SCALE GENOMIC DNA]</scope>
    <source>
        <strain evidence="1 2">ATCC 23134</strain>
    </source>
</reference>
<dbReference type="Proteomes" id="UP000004095">
    <property type="component" value="Unassembled WGS sequence"/>
</dbReference>
<dbReference type="EMBL" id="AAWS01000021">
    <property type="protein sequence ID" value="EAY27750.1"/>
    <property type="molecule type" value="Genomic_DNA"/>
</dbReference>
<comment type="caution">
    <text evidence="1">The sequence shown here is derived from an EMBL/GenBank/DDBJ whole genome shotgun (WGS) entry which is preliminary data.</text>
</comment>
<dbReference type="OrthoDB" id="3674144at2"/>
<evidence type="ECO:0000313" key="2">
    <source>
        <dbReference type="Proteomes" id="UP000004095"/>
    </source>
</evidence>
<dbReference type="AlphaFoldDB" id="A1ZPL1"/>
<dbReference type="Gene3D" id="3.40.50.1000">
    <property type="entry name" value="HAD superfamily/HAD-like"/>
    <property type="match status" value="1"/>
</dbReference>
<name>A1ZPL1_MICM2</name>
<organism evidence="1 2">
    <name type="scientific">Microscilla marina ATCC 23134</name>
    <dbReference type="NCBI Taxonomy" id="313606"/>
    <lineage>
        <taxon>Bacteria</taxon>
        <taxon>Pseudomonadati</taxon>
        <taxon>Bacteroidota</taxon>
        <taxon>Cytophagia</taxon>
        <taxon>Cytophagales</taxon>
        <taxon>Microscillaceae</taxon>
        <taxon>Microscilla</taxon>
    </lineage>
</organism>
<sequence length="161" mass="18553">MIGIDIGRVIISGDTDVPDQFFSPDYLKVPQITGAFEAIKQIVMSYKAENVHLISKCGQVTQVRTLQWLQHYGFFQDTGFTQSNIWFCEERHQKHALALQNNIRVFIDDRYSVLKHLTSLDRLYLFQPSAPERAAFEAETQKDKFVIVNGWNEVLDSILSL</sequence>
<dbReference type="RefSeq" id="WP_002699120.1">
    <property type="nucleotide sequence ID" value="NZ_AAWS01000021.1"/>
</dbReference>
<dbReference type="InterPro" id="IPR023214">
    <property type="entry name" value="HAD_sf"/>
</dbReference>
<keyword evidence="2" id="KW-1185">Reference proteome</keyword>
<evidence type="ECO:0000313" key="1">
    <source>
        <dbReference type="EMBL" id="EAY27750.1"/>
    </source>
</evidence>
<gene>
    <name evidence="1" type="ORF">M23134_03819</name>
</gene>